<accession>A0A914WF95</accession>
<feature type="domain" description="ZP" evidence="3">
    <location>
        <begin position="154"/>
        <end position="398"/>
    </location>
</feature>
<dbReference type="PROSITE" id="PS51034">
    <property type="entry name" value="ZP_2"/>
    <property type="match status" value="1"/>
</dbReference>
<evidence type="ECO:0000256" key="2">
    <source>
        <dbReference type="SAM" id="Phobius"/>
    </source>
</evidence>
<keyword evidence="4" id="KW-1185">Reference proteome</keyword>
<feature type="transmembrane region" description="Helical" evidence="2">
    <location>
        <begin position="450"/>
        <end position="474"/>
    </location>
</feature>
<evidence type="ECO:0000256" key="1">
    <source>
        <dbReference type="ARBA" id="ARBA00023157"/>
    </source>
</evidence>
<keyword evidence="1" id="KW-1015">Disulfide bond</keyword>
<evidence type="ECO:0000313" key="4">
    <source>
        <dbReference type="Proteomes" id="UP000887566"/>
    </source>
</evidence>
<proteinExistence type="predicted"/>
<dbReference type="InterPro" id="IPR001507">
    <property type="entry name" value="ZP_dom"/>
</dbReference>
<dbReference type="InterPro" id="IPR042235">
    <property type="entry name" value="ZP-C_dom"/>
</dbReference>
<dbReference type="Gene3D" id="2.60.40.4100">
    <property type="entry name" value="Zona pellucida, ZP-C domain"/>
    <property type="match status" value="1"/>
</dbReference>
<reference evidence="5" key="1">
    <citation type="submission" date="2022-11" db="UniProtKB">
        <authorList>
            <consortium name="WormBaseParasite"/>
        </authorList>
    </citation>
    <scope>IDENTIFICATION</scope>
</reference>
<dbReference type="Pfam" id="PF00100">
    <property type="entry name" value="Zona_pellucida"/>
    <property type="match status" value="1"/>
</dbReference>
<evidence type="ECO:0000313" key="5">
    <source>
        <dbReference type="WBParaSite" id="PSAMB.scaffold39size102378.g3539.t1"/>
    </source>
</evidence>
<evidence type="ECO:0000259" key="3">
    <source>
        <dbReference type="PROSITE" id="PS51034"/>
    </source>
</evidence>
<dbReference type="Proteomes" id="UP000887566">
    <property type="component" value="Unplaced"/>
</dbReference>
<dbReference type="AlphaFoldDB" id="A0A914WF95"/>
<dbReference type="WBParaSite" id="PSAMB.scaffold39size102378.g3539.t1">
    <property type="protein sequence ID" value="PSAMB.scaffold39size102378.g3539.t1"/>
    <property type="gene ID" value="PSAMB.scaffold39size102378.g3539"/>
</dbReference>
<organism evidence="4 5">
    <name type="scientific">Plectus sambesii</name>
    <dbReference type="NCBI Taxonomy" id="2011161"/>
    <lineage>
        <taxon>Eukaryota</taxon>
        <taxon>Metazoa</taxon>
        <taxon>Ecdysozoa</taxon>
        <taxon>Nematoda</taxon>
        <taxon>Chromadorea</taxon>
        <taxon>Plectida</taxon>
        <taxon>Plectina</taxon>
        <taxon>Plectoidea</taxon>
        <taxon>Plectidae</taxon>
        <taxon>Plectus</taxon>
    </lineage>
</organism>
<dbReference type="PANTHER" id="PTHR46560:SF12">
    <property type="entry name" value="ZP DOMAIN-CONTAINING PROTEIN"/>
    <property type="match status" value="1"/>
</dbReference>
<sequence>MPFAPATPEGRYYAPSAAVRLTAQSVLVPRSTAPWSKVSMKSVNARRRRLIIVGGRNVIMGAGMVDRGERRPARAGDVRFGGPLRSVSIACAAVRMRCPGGALPMHAPRWIAMLFVVVCLAVGSVRCQYEPPQPYPTPQPLPYVYPQITDVSAMCSAEGITAQIMFNGAFPGKIYSANYGTVHECIYYNLVDMDMILFSIPNHRCGTKLTRNTRNVVDYIENEVYVQMDKDTQTNADRRYLFICELAGGSSSEYAGTVNPSQTVIVQTIEPTRIVATQTQSDQPDVNMEIQEGDGPFAPVVARPLCNDQYNTFVHSCFAADGTGATRVQLIDRSGCTVRPQVAGRMQRTKTEAGGILYFFRLSAFKFPGPNDVYFSCSVDICPDCNFANICPTNGNLRSKRSANVSHETEEDQQLEIFDNVKIEIEPLDYHAKKSRLNAAETSHCFTGTALFGITASMICLLMALLTFTAYITFTTTKRRIAIKRLASEPRSIQPEVWASVDRR</sequence>
<keyword evidence="2" id="KW-1133">Transmembrane helix</keyword>
<keyword evidence="2" id="KW-0472">Membrane</keyword>
<protein>
    <submittedName>
        <fullName evidence="5">ZP domain-containing protein</fullName>
    </submittedName>
</protein>
<dbReference type="PANTHER" id="PTHR46560">
    <property type="entry name" value="CYPHER, ISOFORM B"/>
    <property type="match status" value="1"/>
</dbReference>
<dbReference type="SMART" id="SM00241">
    <property type="entry name" value="ZP"/>
    <property type="match status" value="1"/>
</dbReference>
<keyword evidence="2" id="KW-0812">Transmembrane</keyword>
<name>A0A914WF95_9BILA</name>
<dbReference type="InterPro" id="IPR055355">
    <property type="entry name" value="ZP-C"/>
</dbReference>